<dbReference type="STRING" id="1915309.AXG55_02010"/>
<dbReference type="GO" id="GO:0003824">
    <property type="term" value="F:catalytic activity"/>
    <property type="evidence" value="ECO:0007669"/>
    <property type="project" value="InterPro"/>
</dbReference>
<dbReference type="PROSITE" id="PS00455">
    <property type="entry name" value="AMP_BINDING"/>
    <property type="match status" value="2"/>
</dbReference>
<dbReference type="FunFam" id="3.40.50.980:FF:000001">
    <property type="entry name" value="Non-ribosomal peptide synthetase"/>
    <property type="match status" value="2"/>
</dbReference>
<dbReference type="RefSeq" id="WP_148696471.1">
    <property type="nucleotide sequence ID" value="NZ_CP017834.1"/>
</dbReference>
<evidence type="ECO:0000313" key="5">
    <source>
        <dbReference type="EMBL" id="APJ02762.1"/>
    </source>
</evidence>
<dbReference type="InterPro" id="IPR023213">
    <property type="entry name" value="CAT-like_dom_sf"/>
</dbReference>
<dbReference type="SMART" id="SM00823">
    <property type="entry name" value="PKS_PP"/>
    <property type="match status" value="2"/>
</dbReference>
<dbReference type="InterPro" id="IPR010060">
    <property type="entry name" value="NRPS_synth"/>
</dbReference>
<dbReference type="Gene3D" id="3.30.559.10">
    <property type="entry name" value="Chloramphenicol acetyltransferase-like domain"/>
    <property type="match status" value="3"/>
</dbReference>
<dbReference type="KEGG" id="saqi:AXG55_02010"/>
<dbReference type="Pfam" id="PF00668">
    <property type="entry name" value="Condensation"/>
    <property type="match status" value="3"/>
</dbReference>
<reference evidence="5 6" key="1">
    <citation type="submission" date="2016-10" db="EMBL/GenBank/DDBJ databases">
        <title>Silvanigrella aquatica sp. nov., isolated from a freshwater lake located in the Black Forest, Germany, description of Silvanigrellaceae fam. nov., Silvanigrellales ord. nov., reclassification of the order Bdellovibrionales in the class Oligoflexia, reclassification of the families Bacteriovoracaceae and Halobacteriovoraceae in the new order Bacteriovoracales ord. nov., and reclassification of the family Pseudobacteriovoracaceae in the order Oligoflexiales.</title>
        <authorList>
            <person name="Hahn M.W."/>
            <person name="Schmidt J."/>
            <person name="Koll U."/>
            <person name="Rohde M."/>
            <person name="Verbag S."/>
            <person name="Pitt A."/>
            <person name="Nakai R."/>
            <person name="Naganuma T."/>
            <person name="Lang E."/>
        </authorList>
    </citation>
    <scope>NUCLEOTIDE SEQUENCE [LARGE SCALE GENOMIC DNA]</scope>
    <source>
        <strain evidence="5 6">MWH-Nonnen-W8red</strain>
    </source>
</reference>
<dbReference type="InterPro" id="IPR020845">
    <property type="entry name" value="AMP-binding_CS"/>
</dbReference>
<dbReference type="OrthoDB" id="9757559at2"/>
<dbReference type="Gene3D" id="1.10.1200.10">
    <property type="entry name" value="ACP-like"/>
    <property type="match status" value="2"/>
</dbReference>
<dbReference type="Pfam" id="PF00501">
    <property type="entry name" value="AMP-binding"/>
    <property type="match status" value="2"/>
</dbReference>
<feature type="domain" description="Carrier" evidence="4">
    <location>
        <begin position="2485"/>
        <end position="2562"/>
    </location>
</feature>
<name>A0A1L4CXS9_9BACT</name>
<dbReference type="InterPro" id="IPR006162">
    <property type="entry name" value="Ppantetheine_attach_site"/>
</dbReference>
<evidence type="ECO:0000256" key="2">
    <source>
        <dbReference type="ARBA" id="ARBA00022450"/>
    </source>
</evidence>
<protein>
    <recommendedName>
        <fullName evidence="4">Carrier domain-containing protein</fullName>
    </recommendedName>
</protein>
<dbReference type="Gene3D" id="3.40.50.980">
    <property type="match status" value="4"/>
</dbReference>
<dbReference type="Pfam" id="PF00550">
    <property type="entry name" value="PP-binding"/>
    <property type="match status" value="2"/>
</dbReference>
<dbReference type="SUPFAM" id="SSF56801">
    <property type="entry name" value="Acetyl-CoA synthetase-like"/>
    <property type="match status" value="2"/>
</dbReference>
<dbReference type="InterPro" id="IPR045851">
    <property type="entry name" value="AMP-bd_C_sf"/>
</dbReference>
<dbReference type="FunFam" id="1.10.1200.10:FF:000005">
    <property type="entry name" value="Nonribosomal peptide synthetase 1"/>
    <property type="match status" value="1"/>
</dbReference>
<dbReference type="InterPro" id="IPR001242">
    <property type="entry name" value="Condensation_dom"/>
</dbReference>
<dbReference type="Proteomes" id="UP000184731">
    <property type="component" value="Chromosome"/>
</dbReference>
<evidence type="ECO:0000259" key="4">
    <source>
        <dbReference type="PROSITE" id="PS50075"/>
    </source>
</evidence>
<dbReference type="NCBIfam" id="TIGR01720">
    <property type="entry name" value="NRPS-para261"/>
    <property type="match status" value="1"/>
</dbReference>
<organism evidence="5 6">
    <name type="scientific">Silvanigrella aquatica</name>
    <dbReference type="NCBI Taxonomy" id="1915309"/>
    <lineage>
        <taxon>Bacteria</taxon>
        <taxon>Pseudomonadati</taxon>
        <taxon>Bdellovibrionota</taxon>
        <taxon>Oligoflexia</taxon>
        <taxon>Silvanigrellales</taxon>
        <taxon>Silvanigrellaceae</taxon>
        <taxon>Silvanigrella</taxon>
    </lineage>
</organism>
<dbReference type="PANTHER" id="PTHR45527">
    <property type="entry name" value="NONRIBOSOMAL PEPTIDE SYNTHETASE"/>
    <property type="match status" value="1"/>
</dbReference>
<dbReference type="GO" id="GO:0031177">
    <property type="term" value="F:phosphopantetheine binding"/>
    <property type="evidence" value="ECO:0007669"/>
    <property type="project" value="InterPro"/>
</dbReference>
<feature type="domain" description="Carrier" evidence="4">
    <location>
        <begin position="968"/>
        <end position="1045"/>
    </location>
</feature>
<gene>
    <name evidence="5" type="ORF">AXG55_02010</name>
</gene>
<accession>A0A1L4CXS9</accession>
<keyword evidence="3" id="KW-0597">Phosphoprotein</keyword>
<dbReference type="SUPFAM" id="SSF52777">
    <property type="entry name" value="CoA-dependent acyltransferases"/>
    <property type="match status" value="5"/>
</dbReference>
<dbReference type="PROSITE" id="PS50075">
    <property type="entry name" value="CARRIER"/>
    <property type="match status" value="2"/>
</dbReference>
<dbReference type="FunFam" id="2.30.38.10:FF:000001">
    <property type="entry name" value="Non-ribosomal peptide synthetase PvdI"/>
    <property type="match status" value="1"/>
</dbReference>
<dbReference type="GO" id="GO:0005737">
    <property type="term" value="C:cytoplasm"/>
    <property type="evidence" value="ECO:0007669"/>
    <property type="project" value="TreeGrafter"/>
</dbReference>
<sequence>MYKIEISPYSKTFYIEWKIDPNSYKFNINFDQYLYGDLDVCKLDKSVKKFASEYLLFNSHIQNINDHIYWVANDEIFGIDYYSNALSDYGIQEYITRPFNLEKGPLYRFLIAKIDEKKYRFLCVIHHMIIDGLSANSFIEEISNFYNKENHFNSITFENQILKINEFNNYFNNHIKENISSFKEYWNKKILDVDFIDFKFLKCENKNKIKNLNDNINYQSNIQKLLNISEIKFSLKSNINIKRKFKVTPYIYSMAIYAITLHKFTRKNKFCITYPIGIKEGSELIFGANVNLSLIKFDFSILNNISDVINEIKCQILESKSSIKHSYAPIYEIISNKNKDILKICFGNTNFKNKLFNFNNINCDIIRTNIELEHEFSFDIEINDNIHFRILFSELSINKFLINQFANTYIELFSKINDDISNNLDNLDLIAYKTVTHDALSKQINLDHIKEYKNENLIHNYFEYYAKLFHNKLAIIYGINSISYAVLNEKSNQIANYLKSNYLISGDDLIAVLLERDEFFPLYVLGILKAGGAYVPLDPEAPFERNNFIVNDSKPKVIITNSKFKKNFEDTNFNCKNFELVLIDTEKTQLEFSEYSKIIPKLNINSNNLAYVIYTSGTTGHPKGVMIEHKNVVNLRNNLSDMEINGDILAYSNYIFDASIFELCVSIFSGNSLHILSNEIRKNTILIEKYILEFKISNALLPPILLENLNITNINMLFTGGDKTSRRVVQSFLDKGINFYNAYGPTEITVLSTIHKFNSADESNLIGKPICNTSAYVLDEQMNLVPIGAVGELHIGGVGLARGYLNRPELTKEKFVENPFQSDEEKRTGKNSRLYKSGDLVRWLPDGNLEYIGRNDFQVKIRGYRIELSEIENIILGKSEIKQTLVVAKEQKGIEGILTGNKYLVCYYVSESKLNENDILAFLKQKLPDYMIPNFFIYLTNFPVNSSGKIDRKLLPEVNFTKSNNYALPRNAIEEKLCEIWSEILGIPSNALGIKDDFFRLGGDSIISIQISSKVRQKLKIDISVKDIFECRTIEVLYNQVISKYLQEKKEIKRIQQEELLPMGEVPLLAIQKWFFDSNFCNKNHWNQSFLIATTELDSKKLELSINKLIQRHKTFQLRYKNENGKWIQYYTDKIEYPELRTLDLKSIGYVEGSKEFEEELQNVFTNWQNDFEITNGKLYSFGYVYGYKDKSARIYVAIHHLIVDTVSWRILTEELNDIYLEKELELRGSSYRQWVNSVRDYSEKHHNEKSYWENILNKYKFYHEQNKLYELSIQYSGNRNSSSIELTELQTNNLLSMCHEVYNTNINDLLLSSLLLTLKETTDIDNHYILLEGHGREEINDTIDISNTIGWFTTLYPVNLELKSDLKNTIINTKEILREIPNKGIGFGQFYNYDSKNIPKISFNYLGQLDNKNSMECTNENKWSISWDSAGVSVDKQNKDDLVININGLVINGALKVYFSCKLPIEITNKIATVFKVSLEKIIAHTINKNRCYLTSSDVENIISQKELDNLQEEKEIEAVYLANSLQQGFIYHALNQGQVDDAYFVQTVWEYKQRINIESLKQAWIFAIEKYPSLRLRFSWENSLLQIIDKFGMLDWRYIDLSHESDDLLINEKINEIQLNDRNEKFKLEKSCLFRIYLVKQSDELYTCIFSSHHSISDGWSNPILMNFIHENYFKIENREKISFETDSIYFLSQKYLQINKDKDTNYWKSKVSEIQEFSDFRNLLNQSSKSREINLYSYKNILNPREINLSISDINYKNIQNISKKNGITINSIIQYAWHKTLSIYGNTKQTIVGITNSGRNIPIEGIENSFGLYINTLPLIVDHFDNIRIIEKIKIIQDNINEINSKWNINLANIQINGRRLFDSIFIFENYPMNLCSSIKMKYKESFETFDYPLGIVVNQLNDSLNISLKYAGEIFNEHIINKMFSTMYNIIFNIECNKYESEIKYIDSIEYIKCNSINDKFLQLKDKNIVSVFEEYAKKYPKRNAVIFNGNKFTYENINEISNKIARYLINNLHVNQEDLICLFLSRNQLIIIAILAVLKSGAAYVPIDPSYPVERIKNILEDTKSKIILTNDKYLEIISEINSSIGIVSIDNDDFNNSLSSYSSENLQISINEKKLAYVIYTSGTSGKPKGIMIEHRGVINLINVLKYDLNLINNLSVKKCVLNSNYVFDVHVCELCVSIFNGNSLYITSEETRKDLNKIKNFIIENEIDVLFITPNILNNSEIIPVKTLFLAGDKVPKNIVRNYINSGINIVNSYGPSEITAFSNRYYLSNECENNVIGQCIENTKFYVLDSYLNPLPIGSIGELYLSGAGIARGYVNNIDLTNKSFILNPFQNLEEKKLNINSKIYKTGDLVTINENNELEFIGRNDFQVKIRGHRVELSEIENTTLNYSMIKQCVVISKKYNNNSLTNDKYLLGYFTSDIKIESEEILNYLKERLPEYMIPRSFLQLDKIPLNHNGKLDIHSLPEHNLLKSNSFYPPRDEMESKICQIISEIIGISKETVGIRDDFYQLGGNSILVINFVNRINNEFSISVNISDILKNKNAENIKTLILSEQCTKNQFGSEYEL</sequence>
<keyword evidence="6" id="KW-1185">Reference proteome</keyword>
<comment type="cofactor">
    <cofactor evidence="1">
        <name>pantetheine 4'-phosphate</name>
        <dbReference type="ChEBI" id="CHEBI:47942"/>
    </cofactor>
</comment>
<evidence type="ECO:0000256" key="1">
    <source>
        <dbReference type="ARBA" id="ARBA00001957"/>
    </source>
</evidence>
<dbReference type="PANTHER" id="PTHR45527:SF1">
    <property type="entry name" value="FATTY ACID SYNTHASE"/>
    <property type="match status" value="1"/>
</dbReference>
<dbReference type="SUPFAM" id="SSF47336">
    <property type="entry name" value="ACP-like"/>
    <property type="match status" value="2"/>
</dbReference>
<dbReference type="InterPro" id="IPR009081">
    <property type="entry name" value="PP-bd_ACP"/>
</dbReference>
<dbReference type="CDD" id="cd05930">
    <property type="entry name" value="A_NRPS"/>
    <property type="match status" value="2"/>
</dbReference>
<dbReference type="NCBIfam" id="TIGR01733">
    <property type="entry name" value="AA-adenyl-dom"/>
    <property type="match status" value="2"/>
</dbReference>
<dbReference type="NCBIfam" id="NF003417">
    <property type="entry name" value="PRK04813.1"/>
    <property type="match status" value="2"/>
</dbReference>
<dbReference type="InterPro" id="IPR020806">
    <property type="entry name" value="PKS_PP-bd"/>
</dbReference>
<dbReference type="InterPro" id="IPR036736">
    <property type="entry name" value="ACP-like_sf"/>
</dbReference>
<evidence type="ECO:0000313" key="6">
    <source>
        <dbReference type="Proteomes" id="UP000184731"/>
    </source>
</evidence>
<dbReference type="PROSITE" id="PS00012">
    <property type="entry name" value="PHOSPHOPANTETHEINE"/>
    <property type="match status" value="1"/>
</dbReference>
<dbReference type="GO" id="GO:0043041">
    <property type="term" value="P:amino acid activation for nonribosomal peptide biosynthetic process"/>
    <property type="evidence" value="ECO:0007669"/>
    <property type="project" value="TreeGrafter"/>
</dbReference>
<dbReference type="InterPro" id="IPR010071">
    <property type="entry name" value="AA_adenyl_dom"/>
</dbReference>
<dbReference type="InterPro" id="IPR000873">
    <property type="entry name" value="AMP-dep_synth/lig_dom"/>
</dbReference>
<proteinExistence type="predicted"/>
<dbReference type="Gene3D" id="2.30.38.10">
    <property type="entry name" value="Luciferase, Domain 3"/>
    <property type="match status" value="2"/>
</dbReference>
<dbReference type="Gene3D" id="3.30.300.30">
    <property type="match status" value="2"/>
</dbReference>
<evidence type="ECO:0000256" key="3">
    <source>
        <dbReference type="ARBA" id="ARBA00022553"/>
    </source>
</evidence>
<dbReference type="EMBL" id="CP017834">
    <property type="protein sequence ID" value="APJ02762.1"/>
    <property type="molecule type" value="Genomic_DNA"/>
</dbReference>
<keyword evidence="2" id="KW-0596">Phosphopantetheine</keyword>
<dbReference type="Gene3D" id="3.30.559.30">
    <property type="entry name" value="Nonribosomal peptide synthetase, condensation domain"/>
    <property type="match status" value="3"/>
</dbReference>
<dbReference type="GO" id="GO:0044550">
    <property type="term" value="P:secondary metabolite biosynthetic process"/>
    <property type="evidence" value="ECO:0007669"/>
    <property type="project" value="TreeGrafter"/>
</dbReference>